<feature type="domain" description="GH16" evidence="19">
    <location>
        <begin position="28"/>
        <end position="232"/>
    </location>
</feature>
<evidence type="ECO:0000313" key="20">
    <source>
        <dbReference type="EMBL" id="KAG4423799.1"/>
    </source>
</evidence>
<dbReference type="InterPro" id="IPR050546">
    <property type="entry name" value="Glycosyl_Hydrlase_16"/>
</dbReference>
<feature type="active site" description="Proton donor" evidence="15">
    <location>
        <position position="125"/>
    </location>
</feature>
<keyword evidence="10" id="KW-0449">Lipoprotein</keyword>
<evidence type="ECO:0000256" key="10">
    <source>
        <dbReference type="ARBA" id="ARBA00023288"/>
    </source>
</evidence>
<dbReference type="InterPro" id="IPR000757">
    <property type="entry name" value="Beta-glucanase-like"/>
</dbReference>
<evidence type="ECO:0000256" key="1">
    <source>
        <dbReference type="ARBA" id="ARBA00000822"/>
    </source>
</evidence>
<dbReference type="OrthoDB" id="4781at2759"/>
<keyword evidence="6 18" id="KW-0732">Signal</keyword>
<keyword evidence="8 14" id="KW-0472">Membrane</keyword>
<dbReference type="InterPro" id="IPR017168">
    <property type="entry name" value="CHR-like"/>
</dbReference>
<evidence type="ECO:0000256" key="11">
    <source>
        <dbReference type="ARBA" id="ARBA00023295"/>
    </source>
</evidence>
<evidence type="ECO:0000256" key="2">
    <source>
        <dbReference type="ARBA" id="ARBA00004589"/>
    </source>
</evidence>
<dbReference type="Gene3D" id="2.60.120.200">
    <property type="match status" value="1"/>
</dbReference>
<comment type="similarity">
    <text evidence="13">Belongs to the glycosyl hydrolase 16 family. CRH1 subfamily.</text>
</comment>
<evidence type="ECO:0000256" key="5">
    <source>
        <dbReference type="ARBA" id="ARBA00022679"/>
    </source>
</evidence>
<evidence type="ECO:0000256" key="13">
    <source>
        <dbReference type="ARBA" id="ARBA00038074"/>
    </source>
</evidence>
<organism evidence="20 21">
    <name type="scientific">Cadophora malorum</name>
    <dbReference type="NCBI Taxonomy" id="108018"/>
    <lineage>
        <taxon>Eukaryota</taxon>
        <taxon>Fungi</taxon>
        <taxon>Dikarya</taxon>
        <taxon>Ascomycota</taxon>
        <taxon>Pezizomycotina</taxon>
        <taxon>Leotiomycetes</taxon>
        <taxon>Helotiales</taxon>
        <taxon>Ploettnerulaceae</taxon>
        <taxon>Cadophora</taxon>
    </lineage>
</organism>
<evidence type="ECO:0000256" key="17">
    <source>
        <dbReference type="SAM" id="MobiDB-lite"/>
    </source>
</evidence>
<keyword evidence="16" id="KW-1015">Disulfide bond</keyword>
<dbReference type="GO" id="GO:0098552">
    <property type="term" value="C:side of membrane"/>
    <property type="evidence" value="ECO:0007669"/>
    <property type="project" value="UniProtKB-KW"/>
</dbReference>
<keyword evidence="21" id="KW-1185">Reference proteome</keyword>
<dbReference type="GO" id="GO:0008843">
    <property type="term" value="F:endochitinase activity"/>
    <property type="evidence" value="ECO:0007669"/>
    <property type="project" value="UniProtKB-EC"/>
</dbReference>
<feature type="active site" description="Nucleophile" evidence="15">
    <location>
        <position position="121"/>
    </location>
</feature>
<evidence type="ECO:0000256" key="8">
    <source>
        <dbReference type="ARBA" id="ARBA00023136"/>
    </source>
</evidence>
<dbReference type="InterPro" id="IPR013320">
    <property type="entry name" value="ConA-like_dom_sf"/>
</dbReference>
<evidence type="ECO:0000256" key="4">
    <source>
        <dbReference type="ARBA" id="ARBA00022676"/>
    </source>
</evidence>
<dbReference type="CDD" id="cd02183">
    <property type="entry name" value="GH16_fungal_CRH1_transglycosylase"/>
    <property type="match status" value="1"/>
</dbReference>
<comment type="caution">
    <text evidence="20">The sequence shown here is derived from an EMBL/GenBank/DDBJ whole genome shotgun (WGS) entry which is preliminary data.</text>
</comment>
<feature type="disulfide bond" evidence="16">
    <location>
        <begin position="27"/>
        <end position="35"/>
    </location>
</feature>
<gene>
    <name evidence="20" type="ORF">IFR04_003095</name>
</gene>
<evidence type="ECO:0000256" key="16">
    <source>
        <dbReference type="PIRSR" id="PIRSR037299-2"/>
    </source>
</evidence>
<feature type="signal peptide" evidence="18">
    <location>
        <begin position="1"/>
        <end position="21"/>
    </location>
</feature>
<dbReference type="GO" id="GO:0005975">
    <property type="term" value="P:carbohydrate metabolic process"/>
    <property type="evidence" value="ECO:0007669"/>
    <property type="project" value="InterPro"/>
</dbReference>
<evidence type="ECO:0000256" key="14">
    <source>
        <dbReference type="PIRNR" id="PIRNR037299"/>
    </source>
</evidence>
<dbReference type="GO" id="GO:0016757">
    <property type="term" value="F:glycosyltransferase activity"/>
    <property type="evidence" value="ECO:0007669"/>
    <property type="project" value="UniProtKB-KW"/>
</dbReference>
<evidence type="ECO:0000256" key="12">
    <source>
        <dbReference type="ARBA" id="ARBA00023316"/>
    </source>
</evidence>
<keyword evidence="9" id="KW-0325">Glycoprotein</keyword>
<evidence type="ECO:0000256" key="15">
    <source>
        <dbReference type="PIRSR" id="PIRSR037299-1"/>
    </source>
</evidence>
<feature type="region of interest" description="Disordered" evidence="17">
    <location>
        <begin position="274"/>
        <end position="315"/>
    </location>
</feature>
<name>A0A8H7WFE0_9HELO</name>
<dbReference type="PIRSF" id="PIRSF037299">
    <property type="entry name" value="Glycosidase_CRH1_prd"/>
    <property type="match status" value="1"/>
</dbReference>
<keyword evidence="7 14" id="KW-0378">Hydrolase</keyword>
<dbReference type="Pfam" id="PF00722">
    <property type="entry name" value="Glyco_hydro_16"/>
    <property type="match status" value="1"/>
</dbReference>
<proteinExistence type="inferred from homology"/>
<protein>
    <recommendedName>
        <fullName evidence="14">Crh-like protein</fullName>
        <ecNumber evidence="14">3.2.-.-</ecNumber>
    </recommendedName>
</protein>
<dbReference type="AlphaFoldDB" id="A0A8H7WFE0"/>
<evidence type="ECO:0000256" key="9">
    <source>
        <dbReference type="ARBA" id="ARBA00023180"/>
    </source>
</evidence>
<evidence type="ECO:0000259" key="19">
    <source>
        <dbReference type="PROSITE" id="PS51762"/>
    </source>
</evidence>
<keyword evidence="3" id="KW-0336">GPI-anchor</keyword>
<evidence type="ECO:0000313" key="21">
    <source>
        <dbReference type="Proteomes" id="UP000664132"/>
    </source>
</evidence>
<evidence type="ECO:0000256" key="18">
    <source>
        <dbReference type="SAM" id="SignalP"/>
    </source>
</evidence>
<dbReference type="GO" id="GO:0009277">
    <property type="term" value="C:fungal-type cell wall"/>
    <property type="evidence" value="ECO:0007669"/>
    <property type="project" value="TreeGrafter"/>
</dbReference>
<sequence length="355" mass="37662">MRAQNVSVAATVLALSSFAFGQTYTDCNPLTNTTCPSDPALGKTVTIDFTEGESSYFTADDGTTITYGTDGAEFIIESDGLAKTIVSNDYIFFGKVSVALKAANGTGVVSSFVMESDDLDEIDWEWLGGNSTIVETNYFGKGNTTTYDRATYPPCNDPQEIWHIYTIDWTSEYIKWYVDGELLRTLLYADALDGKNFPQTPMKVKMGNWVGGGADSSEGTVEWAGGYTDLDDAPFTMYVKNLTIEDYTTSGSEYSYGDQTGSYTSIVISGDSTSNSTASASSTTTSYSTNSSVGTSTSNNATTSSTSNLSSSASTTTMSSATTSVSVLTSGGVVNEGSASFVFICVAFGVAFFNI</sequence>
<reference evidence="20" key="1">
    <citation type="submission" date="2021-02" db="EMBL/GenBank/DDBJ databases">
        <title>Genome sequence Cadophora malorum strain M34.</title>
        <authorList>
            <person name="Stefanovic E."/>
            <person name="Vu D."/>
            <person name="Scully C."/>
            <person name="Dijksterhuis J."/>
            <person name="Roader J."/>
            <person name="Houbraken J."/>
        </authorList>
    </citation>
    <scope>NUCLEOTIDE SEQUENCE</scope>
    <source>
        <strain evidence="20">M34</strain>
    </source>
</reference>
<dbReference type="Proteomes" id="UP000664132">
    <property type="component" value="Unassembled WGS sequence"/>
</dbReference>
<dbReference type="SUPFAM" id="SSF49899">
    <property type="entry name" value="Concanavalin A-like lectins/glucanases"/>
    <property type="match status" value="1"/>
</dbReference>
<dbReference type="EMBL" id="JAFJYH010000029">
    <property type="protein sequence ID" value="KAG4423799.1"/>
    <property type="molecule type" value="Genomic_DNA"/>
</dbReference>
<dbReference type="EC" id="3.2.-.-" evidence="14"/>
<feature type="chain" id="PRO_5034117536" description="Crh-like protein" evidence="18">
    <location>
        <begin position="22"/>
        <end position="355"/>
    </location>
</feature>
<dbReference type="PROSITE" id="PS51762">
    <property type="entry name" value="GH16_2"/>
    <property type="match status" value="1"/>
</dbReference>
<accession>A0A8H7WFE0</accession>
<evidence type="ECO:0000256" key="7">
    <source>
        <dbReference type="ARBA" id="ARBA00022801"/>
    </source>
</evidence>
<dbReference type="GO" id="GO:0031505">
    <property type="term" value="P:fungal-type cell wall organization"/>
    <property type="evidence" value="ECO:0007669"/>
    <property type="project" value="TreeGrafter"/>
</dbReference>
<dbReference type="PANTHER" id="PTHR10963:SF27">
    <property type="entry name" value="GLYCOSIDASE-RELATED"/>
    <property type="match status" value="1"/>
</dbReference>
<keyword evidence="4" id="KW-0328">Glycosyltransferase</keyword>
<keyword evidence="12" id="KW-0961">Cell wall biogenesis/degradation</keyword>
<comment type="catalytic activity">
    <reaction evidence="1">
        <text>Random endo-hydrolysis of N-acetyl-beta-D-glucosaminide (1-&gt;4)-beta-linkages in chitin and chitodextrins.</text>
        <dbReference type="EC" id="3.2.1.14"/>
    </reaction>
</comment>
<evidence type="ECO:0000256" key="6">
    <source>
        <dbReference type="ARBA" id="ARBA00022729"/>
    </source>
</evidence>
<evidence type="ECO:0000256" key="3">
    <source>
        <dbReference type="ARBA" id="ARBA00022622"/>
    </source>
</evidence>
<dbReference type="PANTHER" id="PTHR10963">
    <property type="entry name" value="GLYCOSYL HYDROLASE-RELATED"/>
    <property type="match status" value="1"/>
</dbReference>
<keyword evidence="5" id="KW-0808">Transferase</keyword>
<comment type="subcellular location">
    <subcellularLocation>
        <location evidence="2">Membrane</location>
        <topology evidence="2">Lipid-anchor</topology>
        <topology evidence="2">GPI-anchor</topology>
    </subcellularLocation>
</comment>
<keyword evidence="11" id="KW-0326">Glycosidase</keyword>